<proteinExistence type="predicted"/>
<accession>A0A7R9LK85</accession>
<evidence type="ECO:0000256" key="1">
    <source>
        <dbReference type="SAM" id="MobiDB-lite"/>
    </source>
</evidence>
<feature type="compositionally biased region" description="Polar residues" evidence="1">
    <location>
        <begin position="88"/>
        <end position="99"/>
    </location>
</feature>
<protein>
    <submittedName>
        <fullName evidence="2">Uncharacterized protein</fullName>
    </submittedName>
</protein>
<dbReference type="EMBL" id="CAJPVJ010001292">
    <property type="protein sequence ID" value="CAG2164476.1"/>
    <property type="molecule type" value="Genomic_DNA"/>
</dbReference>
<dbReference type="OrthoDB" id="6512801at2759"/>
<dbReference type="AlphaFoldDB" id="A0A7R9LK85"/>
<gene>
    <name evidence="2" type="ORF">ONB1V03_LOCUS4028</name>
</gene>
<evidence type="ECO:0000313" key="2">
    <source>
        <dbReference type="EMBL" id="CAD7643231.1"/>
    </source>
</evidence>
<organism evidence="2">
    <name type="scientific">Oppiella nova</name>
    <dbReference type="NCBI Taxonomy" id="334625"/>
    <lineage>
        <taxon>Eukaryota</taxon>
        <taxon>Metazoa</taxon>
        <taxon>Ecdysozoa</taxon>
        <taxon>Arthropoda</taxon>
        <taxon>Chelicerata</taxon>
        <taxon>Arachnida</taxon>
        <taxon>Acari</taxon>
        <taxon>Acariformes</taxon>
        <taxon>Sarcoptiformes</taxon>
        <taxon>Oribatida</taxon>
        <taxon>Brachypylina</taxon>
        <taxon>Oppioidea</taxon>
        <taxon>Oppiidae</taxon>
        <taxon>Oppiella</taxon>
    </lineage>
</organism>
<sequence length="201" mass="22158">MDILLNERSVFGDLNAINELELLGNFDRTIITPNSANILNILSESSALNPEEEVIRKRGRKKTPKISQLPLRRSPRKSATIGDHSRSAIESSPARPQSDASHEYFLRTPSKRSPTKSMNRTPGKTPSKSSAATPSTPRRISPRKRLQLDGNDSGLGLTPSPGLSSGHESTPNVANGSHKTPAKAKSPKSLIMTRRRRRRYF</sequence>
<dbReference type="Proteomes" id="UP000728032">
    <property type="component" value="Unassembled WGS sequence"/>
</dbReference>
<evidence type="ECO:0000313" key="3">
    <source>
        <dbReference type="Proteomes" id="UP000728032"/>
    </source>
</evidence>
<keyword evidence="3" id="KW-1185">Reference proteome</keyword>
<name>A0A7R9LK85_9ACAR</name>
<feature type="compositionally biased region" description="Polar residues" evidence="1">
    <location>
        <begin position="161"/>
        <end position="178"/>
    </location>
</feature>
<feature type="region of interest" description="Disordered" evidence="1">
    <location>
        <begin position="49"/>
        <end position="201"/>
    </location>
</feature>
<reference evidence="2" key="1">
    <citation type="submission" date="2020-11" db="EMBL/GenBank/DDBJ databases">
        <authorList>
            <person name="Tran Van P."/>
        </authorList>
    </citation>
    <scope>NUCLEOTIDE SEQUENCE</scope>
</reference>
<feature type="compositionally biased region" description="Low complexity" evidence="1">
    <location>
        <begin position="124"/>
        <end position="137"/>
    </location>
</feature>
<dbReference type="EMBL" id="OC916117">
    <property type="protein sequence ID" value="CAD7643231.1"/>
    <property type="molecule type" value="Genomic_DNA"/>
</dbReference>